<dbReference type="RefSeq" id="WP_141632252.1">
    <property type="nucleotide sequence ID" value="NZ_VIGB01000003.1"/>
</dbReference>
<dbReference type="Pfam" id="PF21863">
    <property type="entry name" value="HTH_67"/>
    <property type="match status" value="1"/>
</dbReference>
<accession>A0A540VXN5</accession>
<protein>
    <recommendedName>
        <fullName evidence="3">SalK</fullName>
    </recommendedName>
</protein>
<evidence type="ECO:0008006" key="3">
    <source>
        <dbReference type="Google" id="ProtNLM"/>
    </source>
</evidence>
<dbReference type="InterPro" id="IPR054058">
    <property type="entry name" value="HTH_67"/>
</dbReference>
<evidence type="ECO:0000313" key="2">
    <source>
        <dbReference type="Proteomes" id="UP000319103"/>
    </source>
</evidence>
<proteinExistence type="predicted"/>
<dbReference type="NCBIfam" id="NF047719">
    <property type="entry name" value="SCO6745_fam_HTH"/>
    <property type="match status" value="1"/>
</dbReference>
<sequence>MTLLAAGRHCHNVLNPLHSVIYFAPEAEAEFTALGLAPGAMSYFAGRAAAMGRVGPGVVAATFYNYNKALISRHVPALWQIAAPEDVLAARLRAVVAAQQRILGAELLASAELAEAAELALRAAEGCTAPGRPLYAAHAEQPVPDEPAPALWHAATLLREHRGDGHLAALLDAELDGLEALISHTATGKGFLPEAARATRGWSEDEWADGEERLRSRGLLDGAGRLTEAGERLRRQIEDRTDRLAVSPYRALGEDGVARLTELAGKLTAVSLANGAFPAGVFAAGAGRARATE</sequence>
<gene>
    <name evidence="1" type="ORF">E6W39_03785</name>
</gene>
<keyword evidence="2" id="KW-1185">Reference proteome</keyword>
<reference evidence="1 2" key="1">
    <citation type="submission" date="2019-06" db="EMBL/GenBank/DDBJ databases">
        <title>Description of Kitasatospora acidophila sp. nov. isolated from pine grove soil, and reclassification of Streptomyces novaecaesareae to Kitasatospora novaeceasareae comb. nov.</title>
        <authorList>
            <person name="Kim M.J."/>
        </authorList>
    </citation>
    <scope>NUCLEOTIDE SEQUENCE [LARGE SCALE GENOMIC DNA]</scope>
    <source>
        <strain evidence="1 2">MMS16-CNU292</strain>
    </source>
</reference>
<dbReference type="AlphaFoldDB" id="A0A540VXN5"/>
<comment type="caution">
    <text evidence="1">The sequence shown here is derived from an EMBL/GenBank/DDBJ whole genome shotgun (WGS) entry which is preliminary data.</text>
</comment>
<dbReference type="EMBL" id="VIGB01000003">
    <property type="protein sequence ID" value="TQF01522.1"/>
    <property type="molecule type" value="Genomic_DNA"/>
</dbReference>
<evidence type="ECO:0000313" key="1">
    <source>
        <dbReference type="EMBL" id="TQF01522.1"/>
    </source>
</evidence>
<dbReference type="OrthoDB" id="157052at2"/>
<name>A0A540VXN5_9ACTN</name>
<dbReference type="Proteomes" id="UP000319103">
    <property type="component" value="Unassembled WGS sequence"/>
</dbReference>
<organism evidence="1 2">
    <name type="scientific">Kitasatospora acidiphila</name>
    <dbReference type="NCBI Taxonomy" id="2567942"/>
    <lineage>
        <taxon>Bacteria</taxon>
        <taxon>Bacillati</taxon>
        <taxon>Actinomycetota</taxon>
        <taxon>Actinomycetes</taxon>
        <taxon>Kitasatosporales</taxon>
        <taxon>Streptomycetaceae</taxon>
        <taxon>Kitasatospora</taxon>
    </lineage>
</organism>